<evidence type="ECO:0000313" key="2">
    <source>
        <dbReference type="EMBL" id="TDR93056.1"/>
    </source>
</evidence>
<dbReference type="EMBL" id="SNZR01000011">
    <property type="protein sequence ID" value="TDR93056.1"/>
    <property type="molecule type" value="Genomic_DNA"/>
</dbReference>
<gene>
    <name evidence="2" type="ORF">EV668_0306</name>
</gene>
<feature type="region of interest" description="Disordered" evidence="1">
    <location>
        <begin position="1"/>
        <end position="26"/>
    </location>
</feature>
<protein>
    <submittedName>
        <fullName evidence="2">Uncharacterized protein</fullName>
    </submittedName>
</protein>
<proteinExistence type="predicted"/>
<comment type="caution">
    <text evidence="2">The sequence shown here is derived from an EMBL/GenBank/DDBJ whole genome shotgun (WGS) entry which is preliminary data.</text>
</comment>
<organism evidence="2 3">
    <name type="scientific">Enterovirga rhinocerotis</name>
    <dbReference type="NCBI Taxonomy" id="1339210"/>
    <lineage>
        <taxon>Bacteria</taxon>
        <taxon>Pseudomonadati</taxon>
        <taxon>Pseudomonadota</taxon>
        <taxon>Alphaproteobacteria</taxon>
        <taxon>Hyphomicrobiales</taxon>
        <taxon>Methylobacteriaceae</taxon>
        <taxon>Enterovirga</taxon>
    </lineage>
</organism>
<accession>A0A4R7C889</accession>
<keyword evidence="3" id="KW-1185">Reference proteome</keyword>
<evidence type="ECO:0000256" key="1">
    <source>
        <dbReference type="SAM" id="MobiDB-lite"/>
    </source>
</evidence>
<dbReference type="OrthoDB" id="9866286at2"/>
<dbReference type="Proteomes" id="UP000295122">
    <property type="component" value="Unassembled WGS sequence"/>
</dbReference>
<reference evidence="2 3" key="1">
    <citation type="submission" date="2019-03" db="EMBL/GenBank/DDBJ databases">
        <title>Genomic Encyclopedia of Type Strains, Phase IV (KMG-IV): sequencing the most valuable type-strain genomes for metagenomic binning, comparative biology and taxonomic classification.</title>
        <authorList>
            <person name="Goeker M."/>
        </authorList>
    </citation>
    <scope>NUCLEOTIDE SEQUENCE [LARGE SCALE GENOMIC DNA]</scope>
    <source>
        <strain evidence="2 3">DSM 25903</strain>
    </source>
</reference>
<dbReference type="RefSeq" id="WP_133768088.1">
    <property type="nucleotide sequence ID" value="NZ_SNZR01000011.1"/>
</dbReference>
<sequence length="297" mass="34106">MDEAQDQLDRPSIPGHEQERRRHARKGAARIWEQVRLAPGDVRSRRADLRNCLAQKAREANVDLIIEATKAGSNSFVVPKYLNRRRFREDIDGLRFRINVLYEFHGDRKWRERANILREVEVRAKQLVRLLSSQTESEWIKSRLASERSGLIGEDIKKGEWHSKDVEEFTNIETLLVDLRRLEQSATRALGRDDMKGVAPYPQARSLFQSMISTGLPAIFIRRFRQPITFGSRQHAQSAADREDGPFLRFAEAVLADLGIESERGAPYSRATIAREYRRLTSAGNPKKKVGTSRVSE</sequence>
<dbReference type="AlphaFoldDB" id="A0A4R7C889"/>
<name>A0A4R7C889_9HYPH</name>
<evidence type="ECO:0000313" key="3">
    <source>
        <dbReference type="Proteomes" id="UP000295122"/>
    </source>
</evidence>